<dbReference type="EMBL" id="CP102848">
    <property type="protein sequence ID" value="UVF22853.1"/>
    <property type="molecule type" value="Genomic_DNA"/>
</dbReference>
<evidence type="ECO:0000313" key="2">
    <source>
        <dbReference type="Proteomes" id="UP001017257"/>
    </source>
</evidence>
<proteinExistence type="predicted"/>
<dbReference type="Proteomes" id="UP001017257">
    <property type="component" value="Plasmid pR24_3"/>
</dbReference>
<reference evidence="1" key="1">
    <citation type="submission" date="2022-08" db="EMBL/GenBank/DDBJ databases">
        <title>Microvirga terrae sp. nov., isolated from soil.</title>
        <authorList>
            <person name="Kim K.H."/>
            <person name="Seo Y.L."/>
            <person name="Kim J.M."/>
            <person name="Lee J.K."/>
            <person name="Han D.M."/>
            <person name="Jeon C.O."/>
        </authorList>
    </citation>
    <scope>NUCLEOTIDE SEQUENCE</scope>
    <source>
        <strain evidence="1">R24</strain>
        <plasmid evidence="1">pR24_3</plasmid>
    </source>
</reference>
<accession>A0ABY5S0U6</accession>
<keyword evidence="2" id="KW-1185">Reference proteome</keyword>
<evidence type="ECO:0000313" key="1">
    <source>
        <dbReference type="EMBL" id="UVF22853.1"/>
    </source>
</evidence>
<gene>
    <name evidence="1" type="ORF">HPT29_028545</name>
</gene>
<keyword evidence="1" id="KW-0614">Plasmid</keyword>
<geneLocation type="plasmid" evidence="1 2">
    <name>pR24_3</name>
</geneLocation>
<name>A0ABY5S0U6_9HYPH</name>
<dbReference type="RefSeq" id="WP_173946284.1">
    <property type="nucleotide sequence ID" value="NZ_CP102848.1"/>
</dbReference>
<protein>
    <submittedName>
        <fullName evidence="1">Uncharacterized protein</fullName>
    </submittedName>
</protein>
<sequence length="107" mass="12971">MEVFYEVEDLKRYRTRKRKQREYQAAYRERLKDDGAPDREDIAAAFLQGLLRLWAAAPDNAFEFKDRILDDMGRGRFSREQASRVLDGMIERERERIRRARKREEDT</sequence>
<organism evidence="1 2">
    <name type="scientific">Microvirga terrae</name>
    <dbReference type="NCBI Taxonomy" id="2740529"/>
    <lineage>
        <taxon>Bacteria</taxon>
        <taxon>Pseudomonadati</taxon>
        <taxon>Pseudomonadota</taxon>
        <taxon>Alphaproteobacteria</taxon>
        <taxon>Hyphomicrobiales</taxon>
        <taxon>Methylobacteriaceae</taxon>
        <taxon>Microvirga</taxon>
    </lineage>
</organism>